<evidence type="ECO:0000313" key="1">
    <source>
        <dbReference type="EnsemblMetazoa" id="GMOY013432-PA"/>
    </source>
</evidence>
<dbReference type="AlphaFoldDB" id="A0A905AUU0"/>
<dbReference type="Proteomes" id="UP000092444">
    <property type="component" value="Unassembled WGS sequence"/>
</dbReference>
<name>A0A905AUU0_GLOMM</name>
<protein>
    <submittedName>
        <fullName evidence="1">Uncharacterized protein</fullName>
    </submittedName>
</protein>
<organism evidence="1 2">
    <name type="scientific">Glossina morsitans morsitans</name>
    <name type="common">Savannah tsetse fly</name>
    <dbReference type="NCBI Taxonomy" id="37546"/>
    <lineage>
        <taxon>Eukaryota</taxon>
        <taxon>Metazoa</taxon>
        <taxon>Ecdysozoa</taxon>
        <taxon>Arthropoda</taxon>
        <taxon>Hexapoda</taxon>
        <taxon>Insecta</taxon>
        <taxon>Pterygota</taxon>
        <taxon>Neoptera</taxon>
        <taxon>Endopterygota</taxon>
        <taxon>Diptera</taxon>
        <taxon>Brachycera</taxon>
        <taxon>Muscomorpha</taxon>
        <taxon>Hippoboscoidea</taxon>
        <taxon>Glossinidae</taxon>
        <taxon>Glossina</taxon>
    </lineage>
</organism>
<reference evidence="1" key="1">
    <citation type="submission" date="2022-10" db="UniProtKB">
        <authorList>
            <consortium name="EnsemblMetazoa"/>
        </authorList>
    </citation>
    <scope>IDENTIFICATION</scope>
    <source>
        <strain evidence="1">Yale</strain>
    </source>
</reference>
<keyword evidence="2" id="KW-1185">Reference proteome</keyword>
<sequence length="37" mass="4354">MSCFNILNMRLTKTSKENAMKCFVTVRDYGRAVHQFL</sequence>
<dbReference type="EMBL" id="CCAG010012474">
    <property type="status" value="NOT_ANNOTATED_CDS"/>
    <property type="molecule type" value="Genomic_DNA"/>
</dbReference>
<proteinExistence type="predicted"/>
<evidence type="ECO:0000313" key="2">
    <source>
        <dbReference type="Proteomes" id="UP000092444"/>
    </source>
</evidence>
<accession>A0A905AUU0</accession>
<dbReference type="EnsemblMetazoa" id="GMOY013432-RA">
    <property type="protein sequence ID" value="GMOY013432-PA"/>
    <property type="gene ID" value="GMOY013432"/>
</dbReference>